<protein>
    <submittedName>
        <fullName evidence="1">Uncharacterized protein</fullName>
    </submittedName>
</protein>
<organism evidence="1 2">
    <name type="scientific">Rhododendron molle</name>
    <name type="common">Chinese azalea</name>
    <name type="synonym">Azalea mollis</name>
    <dbReference type="NCBI Taxonomy" id="49168"/>
    <lineage>
        <taxon>Eukaryota</taxon>
        <taxon>Viridiplantae</taxon>
        <taxon>Streptophyta</taxon>
        <taxon>Embryophyta</taxon>
        <taxon>Tracheophyta</taxon>
        <taxon>Spermatophyta</taxon>
        <taxon>Magnoliopsida</taxon>
        <taxon>eudicotyledons</taxon>
        <taxon>Gunneridae</taxon>
        <taxon>Pentapetalae</taxon>
        <taxon>asterids</taxon>
        <taxon>Ericales</taxon>
        <taxon>Ericaceae</taxon>
        <taxon>Ericoideae</taxon>
        <taxon>Rhodoreae</taxon>
        <taxon>Rhododendron</taxon>
    </lineage>
</organism>
<reference evidence="1" key="1">
    <citation type="submission" date="2022-02" db="EMBL/GenBank/DDBJ databases">
        <title>Plant Genome Project.</title>
        <authorList>
            <person name="Zhang R.-G."/>
        </authorList>
    </citation>
    <scope>NUCLEOTIDE SEQUENCE</scope>
    <source>
        <strain evidence="1">AT1</strain>
    </source>
</reference>
<evidence type="ECO:0000313" key="2">
    <source>
        <dbReference type="Proteomes" id="UP001062846"/>
    </source>
</evidence>
<evidence type="ECO:0000313" key="1">
    <source>
        <dbReference type="EMBL" id="KAI8526549.1"/>
    </source>
</evidence>
<name>A0ACC0LDT7_RHOML</name>
<accession>A0ACC0LDT7</accession>
<proteinExistence type="predicted"/>
<sequence length="105" mass="11828">MKPQADRVKNSMTGIPSSSPAVMVKLINPSETIQVTGGTSDAEALLLLILETRLRNGARAFFPMDSQREGISWVALAIRRRQPIWNRFESEIRQAIKRIRSSSFE</sequence>
<comment type="caution">
    <text evidence="1">The sequence shown here is derived from an EMBL/GenBank/DDBJ whole genome shotgun (WGS) entry which is preliminary data.</text>
</comment>
<keyword evidence="2" id="KW-1185">Reference proteome</keyword>
<dbReference type="Proteomes" id="UP001062846">
    <property type="component" value="Chromosome 12"/>
</dbReference>
<gene>
    <name evidence="1" type="ORF">RHMOL_Rhmol12G0005300</name>
</gene>
<dbReference type="EMBL" id="CM046399">
    <property type="protein sequence ID" value="KAI8526549.1"/>
    <property type="molecule type" value="Genomic_DNA"/>
</dbReference>